<dbReference type="InterPro" id="IPR011993">
    <property type="entry name" value="PH-like_dom_sf"/>
</dbReference>
<dbReference type="SMART" id="SM00310">
    <property type="entry name" value="PTBI"/>
    <property type="match status" value="1"/>
</dbReference>
<feature type="region of interest" description="Disordered" evidence="1">
    <location>
        <begin position="1"/>
        <end position="38"/>
    </location>
</feature>
<proteinExistence type="predicted"/>
<evidence type="ECO:0000313" key="3">
    <source>
        <dbReference type="WBParaSite" id="MCU_002145-RA"/>
    </source>
</evidence>
<feature type="domain" description="IRS-type PTB" evidence="2">
    <location>
        <begin position="57"/>
        <end position="161"/>
    </location>
</feature>
<feature type="compositionally biased region" description="Polar residues" evidence="1">
    <location>
        <begin position="27"/>
        <end position="38"/>
    </location>
</feature>
<dbReference type="SUPFAM" id="SSF50729">
    <property type="entry name" value="PH domain-like"/>
    <property type="match status" value="1"/>
</dbReference>
<dbReference type="AlphaFoldDB" id="A0A5K3ERE5"/>
<organism evidence="3">
    <name type="scientific">Mesocestoides corti</name>
    <name type="common">Flatworm</name>
    <dbReference type="NCBI Taxonomy" id="53468"/>
    <lineage>
        <taxon>Eukaryota</taxon>
        <taxon>Metazoa</taxon>
        <taxon>Spiralia</taxon>
        <taxon>Lophotrochozoa</taxon>
        <taxon>Platyhelminthes</taxon>
        <taxon>Cestoda</taxon>
        <taxon>Eucestoda</taxon>
        <taxon>Cyclophyllidea</taxon>
        <taxon>Mesocestoididae</taxon>
        <taxon>Mesocestoides</taxon>
    </lineage>
</organism>
<dbReference type="InterPro" id="IPR050996">
    <property type="entry name" value="Docking_Protein_DOK"/>
</dbReference>
<name>A0A5K3ERE5_MESCO</name>
<evidence type="ECO:0000256" key="1">
    <source>
        <dbReference type="SAM" id="MobiDB-lite"/>
    </source>
</evidence>
<evidence type="ECO:0000259" key="2">
    <source>
        <dbReference type="PROSITE" id="PS51064"/>
    </source>
</evidence>
<protein>
    <submittedName>
        <fullName evidence="3">IRS-type PTB domain-containing protein</fullName>
    </submittedName>
</protein>
<dbReference type="GO" id="GO:0005737">
    <property type="term" value="C:cytoplasm"/>
    <property type="evidence" value="ECO:0007669"/>
    <property type="project" value="TreeGrafter"/>
</dbReference>
<dbReference type="InterPro" id="IPR002404">
    <property type="entry name" value="IRS_PTB"/>
</dbReference>
<dbReference type="SMART" id="SM01244">
    <property type="entry name" value="IRS"/>
    <property type="match status" value="1"/>
</dbReference>
<dbReference type="Gene3D" id="2.30.29.30">
    <property type="entry name" value="Pleckstrin-homology domain (PH domain)/Phosphotyrosine-binding domain (PTB)"/>
    <property type="match status" value="1"/>
</dbReference>
<accession>A0A5K3ERE5</accession>
<reference evidence="3" key="1">
    <citation type="submission" date="2019-11" db="UniProtKB">
        <authorList>
            <consortium name="WormBaseParasite"/>
        </authorList>
    </citation>
    <scope>IDENTIFICATION</scope>
</reference>
<dbReference type="WBParaSite" id="MCU_002145-RA">
    <property type="protein sequence ID" value="MCU_002145-RA"/>
    <property type="gene ID" value="MCU_002145"/>
</dbReference>
<dbReference type="GO" id="GO:0008543">
    <property type="term" value="P:fibroblast growth factor receptor signaling pathway"/>
    <property type="evidence" value="ECO:0007669"/>
    <property type="project" value="TreeGrafter"/>
</dbReference>
<dbReference type="PANTHER" id="PTHR21258:SF55">
    <property type="entry name" value="FI23523P1"/>
    <property type="match status" value="1"/>
</dbReference>
<dbReference type="GO" id="GO:0005104">
    <property type="term" value="F:fibroblast growth factor receptor binding"/>
    <property type="evidence" value="ECO:0007669"/>
    <property type="project" value="TreeGrafter"/>
</dbReference>
<dbReference type="PROSITE" id="PS51064">
    <property type="entry name" value="IRS_PTB"/>
    <property type="match status" value="1"/>
</dbReference>
<sequence length="307" mass="34539">MPLDRRVTRDWLRPGGPTCLRPDPTPHHTTSQHNTTITPHQTISHHTTTWVRIAAALFRMFVLRMIARLLNETGRQVSCGKLELTYSELIYRFSQRNLAKTERWPLAGLRGYGFYDHLFSFEAGRRCSLPGIFIFKCKQARLLHSLLSKHVNSLAQMGPDCRAPWTYRSHSDQGKMKFGVLPSGSPASAPPLPETSVNSDEIRVCYPSSLSPENDVDRNHQQPYRRHALTPPPPHHHCNPQCRWRLSDDYIYLSRTLTPSPPLTNLPSPQPSAPSSTGGVYLVAIPGLSSAHSYENQRSLITASSCS</sequence>
<dbReference type="GO" id="GO:0005068">
    <property type="term" value="F:transmembrane receptor protein tyrosine kinase adaptor activity"/>
    <property type="evidence" value="ECO:0007669"/>
    <property type="project" value="TreeGrafter"/>
</dbReference>
<feature type="compositionally biased region" description="Basic and acidic residues" evidence="1">
    <location>
        <begin position="1"/>
        <end position="12"/>
    </location>
</feature>
<dbReference type="PANTHER" id="PTHR21258">
    <property type="entry name" value="DOCKING PROTEIN RELATED"/>
    <property type="match status" value="1"/>
</dbReference>
<dbReference type="Pfam" id="PF02174">
    <property type="entry name" value="IRS"/>
    <property type="match status" value="1"/>
</dbReference>